<protein>
    <recommendedName>
        <fullName evidence="2 7">DNA repair protein RecO</fullName>
    </recommendedName>
    <alternativeName>
        <fullName evidence="6 7">Recombination protein O</fullName>
    </alternativeName>
</protein>
<dbReference type="GO" id="GO:0006310">
    <property type="term" value="P:DNA recombination"/>
    <property type="evidence" value="ECO:0007669"/>
    <property type="project" value="UniProtKB-UniRule"/>
</dbReference>
<comment type="function">
    <text evidence="7">Involved in DNA repair and RecF pathway recombination.</text>
</comment>
<dbReference type="Pfam" id="PF11967">
    <property type="entry name" value="RecO_N"/>
    <property type="match status" value="1"/>
</dbReference>
<sequence>MPLVSTRALVLQSFPYSETSKILRLYTWEHGLLSVMAKGALRPRSRYGGVLEPFTEGQAAFYLKPGRDLHTLSGFDLVRSRQALGRSLVGFAGASLLAEMVLRVGAEEAQPALYAALAGAWDRIAEAPTTAEALAASLAGAWTLIGLMGFAPQLEECVVCGVEVEPGDPVRFDAVAGGVACTRCRPAGRMLEPESRSELRVLLAGEVPAGGVGRPGTHRALLRAFLDAQLAHDKPFRALELFLDHAGAARPAPASPADVDVA</sequence>
<dbReference type="Pfam" id="PF02565">
    <property type="entry name" value="RecO_C"/>
    <property type="match status" value="1"/>
</dbReference>
<dbReference type="NCBIfam" id="TIGR00613">
    <property type="entry name" value="reco"/>
    <property type="match status" value="1"/>
</dbReference>
<evidence type="ECO:0000256" key="5">
    <source>
        <dbReference type="ARBA" id="ARBA00023204"/>
    </source>
</evidence>
<comment type="caution">
    <text evidence="9">The sequence shown here is derived from an EMBL/GenBank/DDBJ whole genome shotgun (WGS) entry which is preliminary data.</text>
</comment>
<proteinExistence type="inferred from homology"/>
<dbReference type="SUPFAM" id="SSF50249">
    <property type="entry name" value="Nucleic acid-binding proteins"/>
    <property type="match status" value="1"/>
</dbReference>
<reference evidence="9 10" key="1">
    <citation type="submission" date="2020-08" db="EMBL/GenBank/DDBJ databases">
        <title>Genomic Encyclopedia of Type Strains, Phase IV (KMG-IV): sequencing the most valuable type-strain genomes for metagenomic binning, comparative biology and taxonomic classification.</title>
        <authorList>
            <person name="Goeker M."/>
        </authorList>
    </citation>
    <scope>NUCLEOTIDE SEQUENCE [LARGE SCALE GENOMIC DNA]</scope>
    <source>
        <strain evidence="9 10">DSM 29007</strain>
    </source>
</reference>
<evidence type="ECO:0000256" key="1">
    <source>
        <dbReference type="ARBA" id="ARBA00007452"/>
    </source>
</evidence>
<gene>
    <name evidence="7" type="primary">recO</name>
    <name evidence="9" type="ORF">HNQ61_001354</name>
</gene>
<feature type="domain" description="DNA replication/recombination mediator RecO N-terminal" evidence="8">
    <location>
        <begin position="1"/>
        <end position="80"/>
    </location>
</feature>
<dbReference type="PANTHER" id="PTHR33991">
    <property type="entry name" value="DNA REPAIR PROTEIN RECO"/>
    <property type="match status" value="1"/>
</dbReference>
<dbReference type="InterPro" id="IPR012340">
    <property type="entry name" value="NA-bd_OB-fold"/>
</dbReference>
<dbReference type="Gene3D" id="1.20.1440.120">
    <property type="entry name" value="Recombination protein O, C-terminal domain"/>
    <property type="match status" value="1"/>
</dbReference>
<evidence type="ECO:0000259" key="8">
    <source>
        <dbReference type="Pfam" id="PF11967"/>
    </source>
</evidence>
<organism evidence="9 10">
    <name type="scientific">Longimicrobium terrae</name>
    <dbReference type="NCBI Taxonomy" id="1639882"/>
    <lineage>
        <taxon>Bacteria</taxon>
        <taxon>Pseudomonadati</taxon>
        <taxon>Gemmatimonadota</taxon>
        <taxon>Longimicrobiia</taxon>
        <taxon>Longimicrobiales</taxon>
        <taxon>Longimicrobiaceae</taxon>
        <taxon>Longimicrobium</taxon>
    </lineage>
</organism>
<dbReference type="GO" id="GO:0043590">
    <property type="term" value="C:bacterial nucleoid"/>
    <property type="evidence" value="ECO:0007669"/>
    <property type="project" value="TreeGrafter"/>
</dbReference>
<comment type="similarity">
    <text evidence="1 7">Belongs to the RecO family.</text>
</comment>
<evidence type="ECO:0000313" key="10">
    <source>
        <dbReference type="Proteomes" id="UP000582837"/>
    </source>
</evidence>
<dbReference type="GO" id="GO:0006302">
    <property type="term" value="P:double-strand break repair"/>
    <property type="evidence" value="ECO:0007669"/>
    <property type="project" value="TreeGrafter"/>
</dbReference>
<keyword evidence="4 7" id="KW-0233">DNA recombination</keyword>
<dbReference type="HAMAP" id="MF_00201">
    <property type="entry name" value="RecO"/>
    <property type="match status" value="1"/>
</dbReference>
<name>A0A841GM94_9BACT</name>
<dbReference type="AlphaFoldDB" id="A0A841GM94"/>
<keyword evidence="5 7" id="KW-0234">DNA repair</keyword>
<dbReference type="RefSeq" id="WP_170036138.1">
    <property type="nucleotide sequence ID" value="NZ_JABDTL010000002.1"/>
</dbReference>
<evidence type="ECO:0000256" key="3">
    <source>
        <dbReference type="ARBA" id="ARBA00022763"/>
    </source>
</evidence>
<keyword evidence="3 7" id="KW-0227">DNA damage</keyword>
<dbReference type="SUPFAM" id="SSF57863">
    <property type="entry name" value="ArfGap/RecO-like zinc finger"/>
    <property type="match status" value="1"/>
</dbReference>
<dbReference type="InterPro" id="IPR022572">
    <property type="entry name" value="DNA_rep/recomb_RecO_N"/>
</dbReference>
<evidence type="ECO:0000256" key="6">
    <source>
        <dbReference type="ARBA" id="ARBA00033409"/>
    </source>
</evidence>
<evidence type="ECO:0000256" key="2">
    <source>
        <dbReference type="ARBA" id="ARBA00021310"/>
    </source>
</evidence>
<dbReference type="EMBL" id="JACHIA010000003">
    <property type="protein sequence ID" value="MBB6069737.1"/>
    <property type="molecule type" value="Genomic_DNA"/>
</dbReference>
<evidence type="ECO:0000313" key="9">
    <source>
        <dbReference type="EMBL" id="MBB6069737.1"/>
    </source>
</evidence>
<dbReference type="InterPro" id="IPR042242">
    <property type="entry name" value="RecO_C"/>
</dbReference>
<dbReference type="InterPro" id="IPR037278">
    <property type="entry name" value="ARFGAP/RecO"/>
</dbReference>
<accession>A0A841GM94</accession>
<evidence type="ECO:0000256" key="7">
    <source>
        <dbReference type="HAMAP-Rule" id="MF_00201"/>
    </source>
</evidence>
<evidence type="ECO:0000256" key="4">
    <source>
        <dbReference type="ARBA" id="ARBA00023172"/>
    </source>
</evidence>
<dbReference type="PANTHER" id="PTHR33991:SF1">
    <property type="entry name" value="DNA REPAIR PROTEIN RECO"/>
    <property type="match status" value="1"/>
</dbReference>
<dbReference type="Gene3D" id="2.40.50.140">
    <property type="entry name" value="Nucleic acid-binding proteins"/>
    <property type="match status" value="1"/>
</dbReference>
<dbReference type="Proteomes" id="UP000582837">
    <property type="component" value="Unassembled WGS sequence"/>
</dbReference>
<keyword evidence="10" id="KW-1185">Reference proteome</keyword>
<dbReference type="InterPro" id="IPR003717">
    <property type="entry name" value="RecO"/>
</dbReference>